<dbReference type="Proteomes" id="UP000298138">
    <property type="component" value="Unassembled WGS sequence"/>
</dbReference>
<evidence type="ECO:0000313" key="2">
    <source>
        <dbReference type="Proteomes" id="UP000298138"/>
    </source>
</evidence>
<name>A0A4S2N0A0_9PEZI</name>
<reference evidence="1 2" key="1">
    <citation type="submission" date="2019-04" db="EMBL/GenBank/DDBJ databases">
        <title>Comparative genomics and transcriptomics to analyze fruiting body development in filamentous ascomycetes.</title>
        <authorList>
            <consortium name="DOE Joint Genome Institute"/>
            <person name="Lutkenhaus R."/>
            <person name="Traeger S."/>
            <person name="Breuer J."/>
            <person name="Kuo A."/>
            <person name="Lipzen A."/>
            <person name="Pangilinan J."/>
            <person name="Dilworth D."/>
            <person name="Sandor L."/>
            <person name="Poggeler S."/>
            <person name="Barry K."/>
            <person name="Grigoriev I.V."/>
            <person name="Nowrousian M."/>
        </authorList>
    </citation>
    <scope>NUCLEOTIDE SEQUENCE [LARGE SCALE GENOMIC DNA]</scope>
    <source>
        <strain evidence="1 2">CBS 389.68</strain>
    </source>
</reference>
<accession>A0A4S2N0A0</accession>
<gene>
    <name evidence="1" type="ORF">EX30DRAFT_188038</name>
</gene>
<dbReference type="EMBL" id="ML220115">
    <property type="protein sequence ID" value="TGZ82509.1"/>
    <property type="molecule type" value="Genomic_DNA"/>
</dbReference>
<dbReference type="InParanoid" id="A0A4S2N0A0"/>
<keyword evidence="2" id="KW-1185">Reference proteome</keyword>
<dbReference type="AlphaFoldDB" id="A0A4S2N0A0"/>
<sequence>MSCLQLLGIIMGSGPSGWVDGQQPFLSVSQYLRMACQVHEQDSHFHPYDLGRYDLYTNDWPRVSISPINLLISGQSSDIARAPCFLTTQWR</sequence>
<proteinExistence type="predicted"/>
<protein>
    <submittedName>
        <fullName evidence="1">Uncharacterized protein</fullName>
    </submittedName>
</protein>
<evidence type="ECO:0000313" key="1">
    <source>
        <dbReference type="EMBL" id="TGZ82509.1"/>
    </source>
</evidence>
<organism evidence="1 2">
    <name type="scientific">Ascodesmis nigricans</name>
    <dbReference type="NCBI Taxonomy" id="341454"/>
    <lineage>
        <taxon>Eukaryota</taxon>
        <taxon>Fungi</taxon>
        <taxon>Dikarya</taxon>
        <taxon>Ascomycota</taxon>
        <taxon>Pezizomycotina</taxon>
        <taxon>Pezizomycetes</taxon>
        <taxon>Pezizales</taxon>
        <taxon>Ascodesmidaceae</taxon>
        <taxon>Ascodesmis</taxon>
    </lineage>
</organism>